<proteinExistence type="predicted"/>
<evidence type="ECO:0000313" key="1">
    <source>
        <dbReference type="EMBL" id="CAG8670480.1"/>
    </source>
</evidence>
<protein>
    <submittedName>
        <fullName evidence="1">1412_t:CDS:1</fullName>
    </submittedName>
</protein>
<sequence length="273" mass="31589">MVGANILQECIDQGGQIMSIQPSSYTVRVRMPDGAEKDIPNVNFPIDSKYVTQGSSVGSSVEETTSEISEEELPEVVELKKSKFLRAMQNGGVITEYHKNKRGNYTIRVRLPSNQIETYSNISQEYFDQFKTDESIEKPPPSTRERHRNDSFEEVMKKGGRIEDCIKFQSNSVFVLMPEGNIEQFGNISQELLDKYKERVKLRPELARDKSADHTHRKGDRFLTCMSQPQATIIDIRPHPFYSVHIRTLDNTIRYFTHISEYLLKQYYDPDQH</sequence>
<dbReference type="EMBL" id="CAJVQA010008365">
    <property type="protein sequence ID" value="CAG8670480.1"/>
    <property type="molecule type" value="Genomic_DNA"/>
</dbReference>
<dbReference type="Proteomes" id="UP000789759">
    <property type="component" value="Unassembled WGS sequence"/>
</dbReference>
<evidence type="ECO:0000313" key="2">
    <source>
        <dbReference type="Proteomes" id="UP000789759"/>
    </source>
</evidence>
<gene>
    <name evidence="1" type="ORF">CPELLU_LOCUS10245</name>
</gene>
<accession>A0A9N9HF09</accession>
<reference evidence="1" key="1">
    <citation type="submission" date="2021-06" db="EMBL/GenBank/DDBJ databases">
        <authorList>
            <person name="Kallberg Y."/>
            <person name="Tangrot J."/>
            <person name="Rosling A."/>
        </authorList>
    </citation>
    <scope>NUCLEOTIDE SEQUENCE</scope>
    <source>
        <strain evidence="1">FL966</strain>
    </source>
</reference>
<keyword evidence="2" id="KW-1185">Reference proteome</keyword>
<dbReference type="OrthoDB" id="2161630at2759"/>
<comment type="caution">
    <text evidence="1">The sequence shown here is derived from an EMBL/GenBank/DDBJ whole genome shotgun (WGS) entry which is preliminary data.</text>
</comment>
<name>A0A9N9HF09_9GLOM</name>
<organism evidence="1 2">
    <name type="scientific">Cetraspora pellucida</name>
    <dbReference type="NCBI Taxonomy" id="1433469"/>
    <lineage>
        <taxon>Eukaryota</taxon>
        <taxon>Fungi</taxon>
        <taxon>Fungi incertae sedis</taxon>
        <taxon>Mucoromycota</taxon>
        <taxon>Glomeromycotina</taxon>
        <taxon>Glomeromycetes</taxon>
        <taxon>Diversisporales</taxon>
        <taxon>Gigasporaceae</taxon>
        <taxon>Cetraspora</taxon>
    </lineage>
</organism>
<dbReference type="AlphaFoldDB" id="A0A9N9HF09"/>